<gene>
    <name evidence="3" type="ORF">Clacol_009439</name>
</gene>
<protein>
    <submittedName>
        <fullName evidence="3">Uncharacterized protein</fullName>
    </submittedName>
</protein>
<comment type="caution">
    <text evidence="3">The sequence shown here is derived from an EMBL/GenBank/DDBJ whole genome shotgun (WGS) entry which is preliminary data.</text>
</comment>
<accession>A0AAV5AKL5</accession>
<feature type="signal peptide" evidence="2">
    <location>
        <begin position="1"/>
        <end position="20"/>
    </location>
</feature>
<organism evidence="3 4">
    <name type="scientific">Clathrus columnatus</name>
    <dbReference type="NCBI Taxonomy" id="1419009"/>
    <lineage>
        <taxon>Eukaryota</taxon>
        <taxon>Fungi</taxon>
        <taxon>Dikarya</taxon>
        <taxon>Basidiomycota</taxon>
        <taxon>Agaricomycotina</taxon>
        <taxon>Agaricomycetes</taxon>
        <taxon>Phallomycetidae</taxon>
        <taxon>Phallales</taxon>
        <taxon>Clathraceae</taxon>
        <taxon>Clathrus</taxon>
    </lineage>
</organism>
<feature type="region of interest" description="Disordered" evidence="1">
    <location>
        <begin position="24"/>
        <end position="72"/>
    </location>
</feature>
<keyword evidence="2" id="KW-0732">Signal</keyword>
<keyword evidence="4" id="KW-1185">Reference proteome</keyword>
<reference evidence="3" key="1">
    <citation type="submission" date="2021-10" db="EMBL/GenBank/DDBJ databases">
        <title>De novo Genome Assembly of Clathrus columnatus (Basidiomycota, Fungi) Using Illumina and Nanopore Sequence Data.</title>
        <authorList>
            <person name="Ogiso-Tanaka E."/>
            <person name="Itagaki H."/>
            <person name="Hosoya T."/>
            <person name="Hosaka K."/>
        </authorList>
    </citation>
    <scope>NUCLEOTIDE SEQUENCE</scope>
    <source>
        <strain evidence="3">MO-923</strain>
    </source>
</reference>
<evidence type="ECO:0000313" key="3">
    <source>
        <dbReference type="EMBL" id="GJJ15164.1"/>
    </source>
</evidence>
<evidence type="ECO:0000313" key="4">
    <source>
        <dbReference type="Proteomes" id="UP001050691"/>
    </source>
</evidence>
<name>A0AAV5AKL5_9AGAM</name>
<evidence type="ECO:0000256" key="1">
    <source>
        <dbReference type="SAM" id="MobiDB-lite"/>
    </source>
</evidence>
<sequence>MQFKFALFTVLVALVSTAVAAPTADVEARGMGPGQGHQGQDWKRGMGPGQGHQGQDWKRGTENVGVEQSRTE</sequence>
<dbReference type="Proteomes" id="UP001050691">
    <property type="component" value="Unassembled WGS sequence"/>
</dbReference>
<feature type="chain" id="PRO_5043730506" evidence="2">
    <location>
        <begin position="21"/>
        <end position="72"/>
    </location>
</feature>
<proteinExistence type="predicted"/>
<evidence type="ECO:0000256" key="2">
    <source>
        <dbReference type="SAM" id="SignalP"/>
    </source>
</evidence>
<dbReference type="EMBL" id="BPWL01000010">
    <property type="protein sequence ID" value="GJJ15164.1"/>
    <property type="molecule type" value="Genomic_DNA"/>
</dbReference>
<dbReference type="AlphaFoldDB" id="A0AAV5AKL5"/>